<gene>
    <name evidence="2" type="ORF">HK099_004937</name>
</gene>
<reference evidence="2" key="1">
    <citation type="submission" date="2020-05" db="EMBL/GenBank/DDBJ databases">
        <title>Phylogenomic resolution of chytrid fungi.</title>
        <authorList>
            <person name="Stajich J.E."/>
            <person name="Amses K."/>
            <person name="Simmons R."/>
            <person name="Seto K."/>
            <person name="Myers J."/>
            <person name="Bonds A."/>
            <person name="Quandt C.A."/>
            <person name="Barry K."/>
            <person name="Liu P."/>
            <person name="Grigoriev I."/>
            <person name="Longcore J.E."/>
            <person name="James T.Y."/>
        </authorList>
    </citation>
    <scope>NUCLEOTIDE SEQUENCE</scope>
    <source>
        <strain evidence="2">JEL0476</strain>
    </source>
</reference>
<evidence type="ECO:0000256" key="1">
    <source>
        <dbReference type="SAM" id="MobiDB-lite"/>
    </source>
</evidence>
<dbReference type="EMBL" id="JADGJW010000365">
    <property type="protein sequence ID" value="KAJ3218772.1"/>
    <property type="molecule type" value="Genomic_DNA"/>
</dbReference>
<feature type="region of interest" description="Disordered" evidence="1">
    <location>
        <begin position="26"/>
        <end position="57"/>
    </location>
</feature>
<keyword evidence="3" id="KW-1185">Reference proteome</keyword>
<dbReference type="Proteomes" id="UP001211065">
    <property type="component" value="Unassembled WGS sequence"/>
</dbReference>
<proteinExistence type="predicted"/>
<dbReference type="AlphaFoldDB" id="A0AAD5U014"/>
<sequence length="278" mass="32385">MSKQQLNKFLDKLMNCYTEEELASYQDGKGAQLKPELTHSGNNKSKEPKLEEFHEEKVKQPDLSVEQRLILLSVRENEMQNDWTKVKVPKYREWLEDYFKVYEAADTYRAILLKSSTKQTQSASQFYAYLFTTAATRFITILRTWHSSLSFPALRSIVQTFYQWPEEKSTILEKRTGMGSYTKFTEWMRAVNRKFVARPQTNAVASSRYPTSEHLKNLGRLTRYDPVFRSGVLSSRHDAAQWLIDNNVCLFHRILLSDCDAAGLAHSRYDFISATALY</sequence>
<protein>
    <submittedName>
        <fullName evidence="2">Uncharacterized protein</fullName>
    </submittedName>
</protein>
<name>A0AAD5U014_9FUNG</name>
<feature type="compositionally biased region" description="Basic and acidic residues" evidence="1">
    <location>
        <begin position="44"/>
        <end position="57"/>
    </location>
</feature>
<organism evidence="2 3">
    <name type="scientific">Clydaea vesicula</name>
    <dbReference type="NCBI Taxonomy" id="447962"/>
    <lineage>
        <taxon>Eukaryota</taxon>
        <taxon>Fungi</taxon>
        <taxon>Fungi incertae sedis</taxon>
        <taxon>Chytridiomycota</taxon>
        <taxon>Chytridiomycota incertae sedis</taxon>
        <taxon>Chytridiomycetes</taxon>
        <taxon>Lobulomycetales</taxon>
        <taxon>Lobulomycetaceae</taxon>
        <taxon>Clydaea</taxon>
    </lineage>
</organism>
<accession>A0AAD5U014</accession>
<evidence type="ECO:0000313" key="3">
    <source>
        <dbReference type="Proteomes" id="UP001211065"/>
    </source>
</evidence>
<evidence type="ECO:0000313" key="2">
    <source>
        <dbReference type="EMBL" id="KAJ3218772.1"/>
    </source>
</evidence>
<comment type="caution">
    <text evidence="2">The sequence shown here is derived from an EMBL/GenBank/DDBJ whole genome shotgun (WGS) entry which is preliminary data.</text>
</comment>